<evidence type="ECO:0000313" key="3">
    <source>
        <dbReference type="Proteomes" id="UP000565441"/>
    </source>
</evidence>
<reference evidence="2 3" key="1">
    <citation type="journal article" date="2020" name="ISME J.">
        <title>Uncovering the hidden diversity of litter-decomposition mechanisms in mushroom-forming fungi.</title>
        <authorList>
            <person name="Floudas D."/>
            <person name="Bentzer J."/>
            <person name="Ahren D."/>
            <person name="Johansson T."/>
            <person name="Persson P."/>
            <person name="Tunlid A."/>
        </authorList>
    </citation>
    <scope>NUCLEOTIDE SEQUENCE [LARGE SCALE GENOMIC DNA]</scope>
    <source>
        <strain evidence="2 3">CBS 661.87</strain>
    </source>
</reference>
<comment type="caution">
    <text evidence="2">The sequence shown here is derived from an EMBL/GenBank/DDBJ whole genome shotgun (WGS) entry which is preliminary data.</text>
</comment>
<dbReference type="AlphaFoldDB" id="A0A8H5LU62"/>
<evidence type="ECO:0000256" key="1">
    <source>
        <dbReference type="SAM" id="MobiDB-lite"/>
    </source>
</evidence>
<feature type="region of interest" description="Disordered" evidence="1">
    <location>
        <begin position="144"/>
        <end position="204"/>
    </location>
</feature>
<keyword evidence="3" id="KW-1185">Reference proteome</keyword>
<accession>A0A8H5LU62</accession>
<dbReference type="OrthoDB" id="5392716at2759"/>
<gene>
    <name evidence="2" type="ORF">D9615_010159</name>
</gene>
<feature type="compositionally biased region" description="Low complexity" evidence="1">
    <location>
        <begin position="159"/>
        <end position="175"/>
    </location>
</feature>
<organism evidence="2 3">
    <name type="scientific">Tricholomella constricta</name>
    <dbReference type="NCBI Taxonomy" id="117010"/>
    <lineage>
        <taxon>Eukaryota</taxon>
        <taxon>Fungi</taxon>
        <taxon>Dikarya</taxon>
        <taxon>Basidiomycota</taxon>
        <taxon>Agaricomycotina</taxon>
        <taxon>Agaricomycetes</taxon>
        <taxon>Agaricomycetidae</taxon>
        <taxon>Agaricales</taxon>
        <taxon>Tricholomatineae</taxon>
        <taxon>Lyophyllaceae</taxon>
        <taxon>Tricholomella</taxon>
    </lineage>
</organism>
<dbReference type="Proteomes" id="UP000565441">
    <property type="component" value="Unassembled WGS sequence"/>
</dbReference>
<dbReference type="EMBL" id="JAACJP010000054">
    <property type="protein sequence ID" value="KAF5369712.1"/>
    <property type="molecule type" value="Genomic_DNA"/>
</dbReference>
<name>A0A8H5LU62_9AGAR</name>
<evidence type="ECO:0008006" key="4">
    <source>
        <dbReference type="Google" id="ProtNLM"/>
    </source>
</evidence>
<evidence type="ECO:0000313" key="2">
    <source>
        <dbReference type="EMBL" id="KAF5369712.1"/>
    </source>
</evidence>
<feature type="region of interest" description="Disordered" evidence="1">
    <location>
        <begin position="1"/>
        <end position="32"/>
    </location>
</feature>
<proteinExistence type="predicted"/>
<feature type="compositionally biased region" description="Low complexity" evidence="1">
    <location>
        <begin position="9"/>
        <end position="18"/>
    </location>
</feature>
<protein>
    <recommendedName>
        <fullName evidence="4">Clr5 domain-containing protein</fullName>
    </recommendedName>
</protein>
<sequence>MTGNAGSTSSRPSNNNPRGINQHKHCPPPDDLRVPELLRAYQRQGISDRKRISKLLCEEHGIIMSEGTVARRRRELGLRASGRTTAELPDEVKRQLVLDQIGIGRDPEGRAGAETVKARIFRETGIDLTRAYIRKEMQRLKPEAYEARTPHHKPKDSNESSTSTSRSKAPRSSSSRVDRRGSESSSSTHPTHPPVPPHKVVSRLGNGEGDEVIVIDIDSDIDIGPSTSTLPDDSFPVYEDDSTVQLHPIGPPPPPPLPLALAHRLPLTAQLELQDMLEETTPKMVALTRALRAFSMSQQGQVGLDAPAHASTAVLRCMEAAAMLERELARVASVSGS</sequence>